<evidence type="ECO:0000256" key="3">
    <source>
        <dbReference type="ARBA" id="ARBA00022448"/>
    </source>
</evidence>
<keyword evidence="6 8" id="KW-1133">Transmembrane helix</keyword>
<sequence>MSQQKAREGGVALRTGRVGGLELGALLTVYGSTDIFLSFPSRLAQHGAQGAFFIPVLSALLMLVALFIVFLLQRSAAKRNWLESLEENLTHFLTMPIALALSLYFLLQTALNAREFAETIITTVLPVTPTSIIILLLLLTVFYYAMAGYEGFTRVSILLGTVMLVGLIVLTLLPMTWFRRDLLFPILGNGPLALATSSFRNTGEFPQLLLVMILAATLRNHKHTLRVGVISISFSAVIMSVVLLVFIGTFAEAVTGAVPFPLYQLARVIYVGRYIQRLESIFVFLWISAAVIKLGFGLWLTGYLYAHAFRMPLYRPLLPMFIVLIYVIAFLPPDLPTVQMLYENYFERYSWIVTLALPVGLAAIARLIEWVKSRRHRGRNRGKHDDSQASEEPRTRLGFRKKVLR</sequence>
<keyword evidence="7 8" id="KW-0472">Membrane</keyword>
<dbReference type="PROSITE" id="PS50283">
    <property type="entry name" value="NA_SOLUT_SYMP_3"/>
    <property type="match status" value="1"/>
</dbReference>
<name>A0A101XT67_9BACL</name>
<dbReference type="GO" id="GO:0016020">
    <property type="term" value="C:membrane"/>
    <property type="evidence" value="ECO:0007669"/>
    <property type="project" value="UniProtKB-SubCell"/>
</dbReference>
<comment type="subcellular location">
    <subcellularLocation>
        <location evidence="1">Membrane</location>
        <topology evidence="1">Multi-pass membrane protein</topology>
    </subcellularLocation>
</comment>
<keyword evidence="3" id="KW-0813">Transport</keyword>
<proteinExistence type="inferred from homology"/>
<evidence type="ECO:0000313" key="9">
    <source>
        <dbReference type="EMBL" id="KUO97137.1"/>
    </source>
</evidence>
<feature type="transmembrane region" description="Helical" evidence="8">
    <location>
        <begin position="157"/>
        <end position="178"/>
    </location>
</feature>
<dbReference type="EMBL" id="LPVJ01000006">
    <property type="protein sequence ID" value="KUO97137.1"/>
    <property type="molecule type" value="Genomic_DNA"/>
</dbReference>
<dbReference type="Proteomes" id="UP000053557">
    <property type="component" value="Unassembled WGS sequence"/>
</dbReference>
<feature type="transmembrane region" description="Helical" evidence="8">
    <location>
        <begin position="21"/>
        <end position="39"/>
    </location>
</feature>
<dbReference type="RefSeq" id="WP_067711661.1">
    <property type="nucleotide sequence ID" value="NZ_LPVJ01000006.1"/>
</dbReference>
<feature type="transmembrane region" description="Helical" evidence="8">
    <location>
        <begin position="123"/>
        <end position="145"/>
    </location>
</feature>
<feature type="transmembrane region" description="Helical" evidence="8">
    <location>
        <begin position="92"/>
        <end position="111"/>
    </location>
</feature>
<keyword evidence="10" id="KW-1185">Reference proteome</keyword>
<evidence type="ECO:0000256" key="6">
    <source>
        <dbReference type="ARBA" id="ARBA00022989"/>
    </source>
</evidence>
<feature type="transmembrane region" description="Helical" evidence="8">
    <location>
        <begin position="313"/>
        <end position="331"/>
    </location>
</feature>
<dbReference type="GO" id="GO:0009847">
    <property type="term" value="P:spore germination"/>
    <property type="evidence" value="ECO:0007669"/>
    <property type="project" value="InterPro"/>
</dbReference>
<evidence type="ECO:0000256" key="5">
    <source>
        <dbReference type="ARBA" id="ARBA00022692"/>
    </source>
</evidence>
<reference evidence="9 10" key="1">
    <citation type="submission" date="2015-12" db="EMBL/GenBank/DDBJ databases">
        <title>Draft genome sequence of Acidibacillus ferrooxidans ITV001, isolated from a chalcopyrite acid mine drainage site in Brazil.</title>
        <authorList>
            <person name="Dall'Agnol H."/>
            <person name="Nancucheo I."/>
            <person name="Johnson B."/>
            <person name="Oliveira R."/>
            <person name="Leite L."/>
            <person name="Pylro V."/>
            <person name="Nunes G.L."/>
            <person name="Tzotzos G."/>
            <person name="Fernandes G.R."/>
            <person name="Dutra J."/>
            <person name="Orellana S.C."/>
            <person name="Oliveira G."/>
        </authorList>
    </citation>
    <scope>NUCLEOTIDE SEQUENCE [LARGE SCALE GENOMIC DNA]</scope>
    <source>
        <strain evidence="10">ITV01</strain>
    </source>
</reference>
<dbReference type="AlphaFoldDB" id="A0A101XT67"/>
<dbReference type="GO" id="GO:0022857">
    <property type="term" value="F:transmembrane transporter activity"/>
    <property type="evidence" value="ECO:0007669"/>
    <property type="project" value="InterPro"/>
</dbReference>
<evidence type="ECO:0000313" key="10">
    <source>
        <dbReference type="Proteomes" id="UP000053557"/>
    </source>
</evidence>
<dbReference type="PANTHER" id="PTHR34975:SF2">
    <property type="entry name" value="SPORE GERMINATION PROTEIN A2"/>
    <property type="match status" value="1"/>
</dbReference>
<dbReference type="InterPro" id="IPR004761">
    <property type="entry name" value="Spore_GerAB"/>
</dbReference>
<gene>
    <name evidence="9" type="ORF">ATW55_12580</name>
</gene>
<feature type="transmembrane region" description="Helical" evidence="8">
    <location>
        <begin position="281"/>
        <end position="306"/>
    </location>
</feature>
<evidence type="ECO:0000256" key="7">
    <source>
        <dbReference type="ARBA" id="ARBA00023136"/>
    </source>
</evidence>
<feature type="transmembrane region" description="Helical" evidence="8">
    <location>
        <begin position="51"/>
        <end position="72"/>
    </location>
</feature>
<evidence type="ECO:0000256" key="8">
    <source>
        <dbReference type="SAM" id="Phobius"/>
    </source>
</evidence>
<keyword evidence="4" id="KW-0309">Germination</keyword>
<dbReference type="PANTHER" id="PTHR34975">
    <property type="entry name" value="SPORE GERMINATION PROTEIN A2"/>
    <property type="match status" value="1"/>
</dbReference>
<feature type="transmembrane region" description="Helical" evidence="8">
    <location>
        <begin position="198"/>
        <end position="218"/>
    </location>
</feature>
<keyword evidence="5 8" id="KW-0812">Transmembrane</keyword>
<evidence type="ECO:0000256" key="1">
    <source>
        <dbReference type="ARBA" id="ARBA00004141"/>
    </source>
</evidence>
<evidence type="ECO:0000256" key="2">
    <source>
        <dbReference type="ARBA" id="ARBA00007998"/>
    </source>
</evidence>
<feature type="transmembrane region" description="Helical" evidence="8">
    <location>
        <begin position="351"/>
        <end position="371"/>
    </location>
</feature>
<protein>
    <submittedName>
        <fullName evidence="9">Uncharacterized protein</fullName>
    </submittedName>
</protein>
<evidence type="ECO:0000256" key="4">
    <source>
        <dbReference type="ARBA" id="ARBA00022544"/>
    </source>
</evidence>
<comment type="caution">
    <text evidence="9">The sequence shown here is derived from an EMBL/GenBank/DDBJ whole genome shotgun (WGS) entry which is preliminary data.</text>
</comment>
<dbReference type="OrthoDB" id="1675410at2"/>
<feature type="transmembrane region" description="Helical" evidence="8">
    <location>
        <begin position="230"/>
        <end position="251"/>
    </location>
</feature>
<dbReference type="Pfam" id="PF03845">
    <property type="entry name" value="Spore_permease"/>
    <property type="match status" value="1"/>
</dbReference>
<comment type="similarity">
    <text evidence="2">Belongs to the amino acid-polyamine-organocation (APC) superfamily. Spore germination protein (SGP) (TC 2.A.3.9) family.</text>
</comment>
<dbReference type="InterPro" id="IPR001734">
    <property type="entry name" value="Na/solute_symporter"/>
</dbReference>
<accession>A0A101XT67</accession>
<organism evidence="9 10">
    <name type="scientific">Ferroacidibacillus organovorans</name>
    <dbReference type="NCBI Taxonomy" id="1765683"/>
    <lineage>
        <taxon>Bacteria</taxon>
        <taxon>Bacillati</taxon>
        <taxon>Bacillota</taxon>
        <taxon>Bacilli</taxon>
        <taxon>Bacillales</taxon>
        <taxon>Alicyclobacillaceae</taxon>
        <taxon>Ferroacidibacillus</taxon>
    </lineage>
</organism>